<feature type="domain" description="OmpR/PhoB-type" evidence="5">
    <location>
        <begin position="19"/>
        <end position="90"/>
    </location>
</feature>
<dbReference type="SMART" id="SM01043">
    <property type="entry name" value="BTAD"/>
    <property type="match status" value="1"/>
</dbReference>
<dbReference type="PANTHER" id="PTHR35807:SF1">
    <property type="entry name" value="TRANSCRIPTIONAL REGULATOR REDD"/>
    <property type="match status" value="1"/>
</dbReference>
<evidence type="ECO:0000313" key="8">
    <source>
        <dbReference type="Proteomes" id="UP001597542"/>
    </source>
</evidence>
<dbReference type="InterPro" id="IPR011990">
    <property type="entry name" value="TPR-like_helical_dom_sf"/>
</dbReference>
<evidence type="ECO:0000256" key="4">
    <source>
        <dbReference type="ARBA" id="ARBA00023163"/>
    </source>
</evidence>
<dbReference type="InterPro" id="IPR036388">
    <property type="entry name" value="WH-like_DNA-bd_sf"/>
</dbReference>
<dbReference type="CDD" id="cd15831">
    <property type="entry name" value="BTAD"/>
    <property type="match status" value="1"/>
</dbReference>
<keyword evidence="2" id="KW-0805">Transcription regulation</keyword>
<evidence type="ECO:0000313" key="7">
    <source>
        <dbReference type="EMBL" id="MFD2479629.1"/>
    </source>
</evidence>
<reference evidence="8" key="1">
    <citation type="journal article" date="2019" name="Int. J. Syst. Evol. Microbiol.">
        <title>The Global Catalogue of Microorganisms (GCM) 10K type strain sequencing project: providing services to taxonomists for standard genome sequencing and annotation.</title>
        <authorList>
            <consortium name="The Broad Institute Genomics Platform"/>
            <consortium name="The Broad Institute Genome Sequencing Center for Infectious Disease"/>
            <person name="Wu L."/>
            <person name="Ma J."/>
        </authorList>
    </citation>
    <scope>NUCLEOTIDE SEQUENCE [LARGE SCALE GENOMIC DNA]</scope>
    <source>
        <strain evidence="8">CGMCC 4.7638</strain>
    </source>
</reference>
<dbReference type="Gene3D" id="1.25.40.10">
    <property type="entry name" value="Tetratricopeptide repeat domain"/>
    <property type="match status" value="2"/>
</dbReference>
<keyword evidence="4" id="KW-0804">Transcription</keyword>
<evidence type="ECO:0000256" key="2">
    <source>
        <dbReference type="ARBA" id="ARBA00023015"/>
    </source>
</evidence>
<keyword evidence="3" id="KW-0238">DNA-binding</keyword>
<dbReference type="SUPFAM" id="SSF46894">
    <property type="entry name" value="C-terminal effector domain of the bipartite response regulators"/>
    <property type="match status" value="1"/>
</dbReference>
<dbReference type="Gene3D" id="1.10.10.10">
    <property type="entry name" value="Winged helix-like DNA-binding domain superfamily/Winged helix DNA-binding domain"/>
    <property type="match status" value="1"/>
</dbReference>
<gene>
    <name evidence="7" type="ORF">ACFSUT_05045</name>
</gene>
<proteinExistence type="inferred from homology"/>
<dbReference type="PANTHER" id="PTHR35807">
    <property type="entry name" value="TRANSCRIPTIONAL REGULATOR REDD-RELATED"/>
    <property type="match status" value="1"/>
</dbReference>
<dbReference type="EMBL" id="JBHUKQ010000004">
    <property type="protein sequence ID" value="MFD2479629.1"/>
    <property type="molecule type" value="Genomic_DNA"/>
</dbReference>
<dbReference type="SUPFAM" id="SSF48452">
    <property type="entry name" value="TPR-like"/>
    <property type="match status" value="2"/>
</dbReference>
<dbReference type="InterPro" id="IPR005158">
    <property type="entry name" value="BTAD"/>
</dbReference>
<feature type="domain" description="Bacterial transcriptional activator" evidence="6">
    <location>
        <begin position="98"/>
        <end position="243"/>
    </location>
</feature>
<dbReference type="RefSeq" id="WP_344277766.1">
    <property type="nucleotide sequence ID" value="NZ_BAAAHV010000013.1"/>
</dbReference>
<dbReference type="SMART" id="SM00862">
    <property type="entry name" value="Trans_reg_C"/>
    <property type="match status" value="1"/>
</dbReference>
<dbReference type="InterPro" id="IPR016032">
    <property type="entry name" value="Sig_transdc_resp-reg_C-effctor"/>
</dbReference>
<sequence length="640" mass="67843">MTGIVDFRVLGPTQARRDGSPVQLGGTRRRTLVARLLLDAGHVVSTDTLLADAWQGTAGPPAKATLHSHINQLRAEIGACLETRPGGYALCLGGAEVLDAAAFELQTSAAASQLASGDYASALACLTEALAKWHGRAFQDVAHLPWAEPEAARLEELRVQSTEQLLRARLDAGQHERVVAGAEAAVAEEPLREQRWAIMILALYRCGRQADALAACRRLRTFLADQLGIDPSPPLTALEAGILRQDPALDPPGRQPGAGADPTDGPLFQGRAAARQREWRNACELLIAADRTAGLGADDLELLGDVAFMAGEQTRSISARQRAHFLWLDAGRPDRAAIAAFLIVGNHYVRNRAAIAAGWYHKGRRLLVGQPEGAAHGVLAFTGALVAMANGRPDASEAEAAEAQRIGRAVADQDIEAVGLTLRGCALARLGRFDEALCLLDEALATASTGRLGPIATGQIFCWSTQALLATGDYARAAEWIEAIEASGIRGIPGDCQIHKAEVLRALGQPDEAETEMIAARSQIQAVDLLHAGIAHYELAMIYLSRGELFRAERALGHAEACGAVVQPGLAMVRLAQGDTRAATAMIDTALAAAAMDPLRRVNLLPAAIQIATATGDDTQATQRTTELERASAALLIERK</sequence>
<protein>
    <submittedName>
        <fullName evidence="7">BTAD domain-containing putative transcriptional regulator</fullName>
    </submittedName>
</protein>
<evidence type="ECO:0000256" key="1">
    <source>
        <dbReference type="ARBA" id="ARBA00005820"/>
    </source>
</evidence>
<evidence type="ECO:0000259" key="5">
    <source>
        <dbReference type="SMART" id="SM00862"/>
    </source>
</evidence>
<keyword evidence="8" id="KW-1185">Reference proteome</keyword>
<accession>A0ABW5HRJ4</accession>
<name>A0ABW5HRJ4_9PSEU</name>
<evidence type="ECO:0000256" key="3">
    <source>
        <dbReference type="ARBA" id="ARBA00023125"/>
    </source>
</evidence>
<dbReference type="InterPro" id="IPR051677">
    <property type="entry name" value="AfsR-DnrI-RedD_regulator"/>
</dbReference>
<dbReference type="InterPro" id="IPR001867">
    <property type="entry name" value="OmpR/PhoB-type_DNA-bd"/>
</dbReference>
<organism evidence="7 8">
    <name type="scientific">Amycolatopsis albidoflavus</name>
    <dbReference type="NCBI Taxonomy" id="102226"/>
    <lineage>
        <taxon>Bacteria</taxon>
        <taxon>Bacillati</taxon>
        <taxon>Actinomycetota</taxon>
        <taxon>Actinomycetes</taxon>
        <taxon>Pseudonocardiales</taxon>
        <taxon>Pseudonocardiaceae</taxon>
        <taxon>Amycolatopsis</taxon>
    </lineage>
</organism>
<evidence type="ECO:0000259" key="6">
    <source>
        <dbReference type="SMART" id="SM01043"/>
    </source>
</evidence>
<dbReference type="Proteomes" id="UP001597542">
    <property type="component" value="Unassembled WGS sequence"/>
</dbReference>
<comment type="caution">
    <text evidence="7">The sequence shown here is derived from an EMBL/GenBank/DDBJ whole genome shotgun (WGS) entry which is preliminary data.</text>
</comment>
<dbReference type="Pfam" id="PF03704">
    <property type="entry name" value="BTAD"/>
    <property type="match status" value="1"/>
</dbReference>
<comment type="similarity">
    <text evidence="1">Belongs to the AfsR/DnrI/RedD regulatory family.</text>
</comment>